<dbReference type="AlphaFoldDB" id="A0A9Q1C1X7"/>
<feature type="region of interest" description="Disordered" evidence="6">
    <location>
        <begin position="394"/>
        <end position="552"/>
    </location>
</feature>
<feature type="compositionally biased region" description="Polar residues" evidence="6">
    <location>
        <begin position="669"/>
        <end position="678"/>
    </location>
</feature>
<feature type="region of interest" description="Disordered" evidence="6">
    <location>
        <begin position="210"/>
        <end position="355"/>
    </location>
</feature>
<keyword evidence="3" id="KW-0238">DNA-binding</keyword>
<accession>A0A9Q1C1X7</accession>
<dbReference type="InterPro" id="IPR051098">
    <property type="entry name" value="NeuroDiff_E-box_TFs"/>
</dbReference>
<keyword evidence="4" id="KW-0804">Transcription</keyword>
<dbReference type="SMART" id="SM00353">
    <property type="entry name" value="HLH"/>
    <property type="match status" value="1"/>
</dbReference>
<evidence type="ECO:0000256" key="5">
    <source>
        <dbReference type="ARBA" id="ARBA00023242"/>
    </source>
</evidence>
<comment type="subcellular location">
    <subcellularLocation>
        <location evidence="1">Nucleus</location>
    </subcellularLocation>
</comment>
<feature type="domain" description="BHLH" evidence="7">
    <location>
        <begin position="544"/>
        <end position="597"/>
    </location>
</feature>
<keyword evidence="5" id="KW-0539">Nucleus</keyword>
<dbReference type="GO" id="GO:0005667">
    <property type="term" value="C:transcription regulator complex"/>
    <property type="evidence" value="ECO:0007669"/>
    <property type="project" value="TreeGrafter"/>
</dbReference>
<feature type="compositionally biased region" description="Gly residues" evidence="6">
    <location>
        <begin position="275"/>
        <end position="284"/>
    </location>
</feature>
<feature type="compositionally biased region" description="Basic and acidic residues" evidence="6">
    <location>
        <begin position="535"/>
        <end position="552"/>
    </location>
</feature>
<dbReference type="CDD" id="cd18945">
    <property type="entry name" value="bHLH_E-protein_TCF4_E2-2"/>
    <property type="match status" value="1"/>
</dbReference>
<keyword evidence="2" id="KW-0805">Transcription regulation</keyword>
<dbReference type="InterPro" id="IPR036638">
    <property type="entry name" value="HLH_DNA-bd_sf"/>
</dbReference>
<feature type="compositionally biased region" description="Basic and acidic residues" evidence="6">
    <location>
        <begin position="502"/>
        <end position="518"/>
    </location>
</feature>
<feature type="compositionally biased region" description="Polar residues" evidence="6">
    <location>
        <begin position="252"/>
        <end position="263"/>
    </location>
</feature>
<dbReference type="PROSITE" id="PS50888">
    <property type="entry name" value="BHLH"/>
    <property type="match status" value="1"/>
</dbReference>
<feature type="region of interest" description="Disordered" evidence="6">
    <location>
        <begin position="617"/>
        <end position="744"/>
    </location>
</feature>
<feature type="compositionally biased region" description="Polar residues" evidence="6">
    <location>
        <begin position="121"/>
        <end position="137"/>
    </location>
</feature>
<comment type="caution">
    <text evidence="8">The sequence shown here is derived from an EMBL/GenBank/DDBJ whole genome shotgun (WGS) entry which is preliminary data.</text>
</comment>
<feature type="compositionally biased region" description="Polar residues" evidence="6">
    <location>
        <begin position="62"/>
        <end position="71"/>
    </location>
</feature>
<evidence type="ECO:0000256" key="3">
    <source>
        <dbReference type="ARBA" id="ARBA00023125"/>
    </source>
</evidence>
<evidence type="ECO:0000259" key="7">
    <source>
        <dbReference type="PROSITE" id="PS50888"/>
    </source>
</evidence>
<dbReference type="GO" id="GO:0000785">
    <property type="term" value="C:chromatin"/>
    <property type="evidence" value="ECO:0007669"/>
    <property type="project" value="TreeGrafter"/>
</dbReference>
<feature type="region of interest" description="Disordered" evidence="6">
    <location>
        <begin position="18"/>
        <end position="71"/>
    </location>
</feature>
<dbReference type="PANTHER" id="PTHR11793:SF13">
    <property type="entry name" value="PROTEIN DAUGHTERLESS"/>
    <property type="match status" value="1"/>
</dbReference>
<dbReference type="Proteomes" id="UP001152320">
    <property type="component" value="Chromosome 9"/>
</dbReference>
<keyword evidence="9" id="KW-1185">Reference proteome</keyword>
<feature type="compositionally biased region" description="Polar residues" evidence="6">
    <location>
        <begin position="691"/>
        <end position="706"/>
    </location>
</feature>
<reference evidence="8" key="1">
    <citation type="submission" date="2021-10" db="EMBL/GenBank/DDBJ databases">
        <title>Tropical sea cucumber genome reveals ecological adaptation and Cuvierian tubules defense mechanism.</title>
        <authorList>
            <person name="Chen T."/>
        </authorList>
    </citation>
    <scope>NUCLEOTIDE SEQUENCE</scope>
    <source>
        <strain evidence="8">Nanhai2018</strain>
        <tissue evidence="8">Muscle</tissue>
    </source>
</reference>
<dbReference type="Pfam" id="PF00010">
    <property type="entry name" value="HLH"/>
    <property type="match status" value="1"/>
</dbReference>
<dbReference type="EMBL" id="JAIZAY010000009">
    <property type="protein sequence ID" value="KAJ8036743.1"/>
    <property type="molecule type" value="Genomic_DNA"/>
</dbReference>
<dbReference type="PANTHER" id="PTHR11793">
    <property type="entry name" value="BASIC HELIX-LOOP-HELIX TRANSCRIPTION FACTOR"/>
    <property type="match status" value="1"/>
</dbReference>
<evidence type="ECO:0000256" key="1">
    <source>
        <dbReference type="ARBA" id="ARBA00004123"/>
    </source>
</evidence>
<name>A0A9Q1C1X7_HOLLE</name>
<dbReference type="GO" id="GO:0046983">
    <property type="term" value="F:protein dimerization activity"/>
    <property type="evidence" value="ECO:0007669"/>
    <property type="project" value="InterPro"/>
</dbReference>
<dbReference type="Gene3D" id="4.10.280.10">
    <property type="entry name" value="Helix-loop-helix DNA-binding domain"/>
    <property type="match status" value="1"/>
</dbReference>
<organism evidence="8 9">
    <name type="scientific">Holothuria leucospilota</name>
    <name type="common">Black long sea cucumber</name>
    <name type="synonym">Mertensiothuria leucospilota</name>
    <dbReference type="NCBI Taxonomy" id="206669"/>
    <lineage>
        <taxon>Eukaryota</taxon>
        <taxon>Metazoa</taxon>
        <taxon>Echinodermata</taxon>
        <taxon>Eleutherozoa</taxon>
        <taxon>Echinozoa</taxon>
        <taxon>Holothuroidea</taxon>
        <taxon>Aspidochirotacea</taxon>
        <taxon>Aspidochirotida</taxon>
        <taxon>Holothuriidae</taxon>
        <taxon>Holothuria</taxon>
    </lineage>
</organism>
<dbReference type="SUPFAM" id="SSF47459">
    <property type="entry name" value="HLH, helix-loop-helix DNA-binding domain"/>
    <property type="match status" value="1"/>
</dbReference>
<protein>
    <submittedName>
        <fullName evidence="8">Transcription factor 12</fullName>
    </submittedName>
</protein>
<feature type="region of interest" description="Disordered" evidence="6">
    <location>
        <begin position="121"/>
        <end position="178"/>
    </location>
</feature>
<dbReference type="GO" id="GO:0000981">
    <property type="term" value="F:DNA-binding transcription factor activity, RNA polymerase II-specific"/>
    <property type="evidence" value="ECO:0007669"/>
    <property type="project" value="TreeGrafter"/>
</dbReference>
<evidence type="ECO:0000256" key="6">
    <source>
        <dbReference type="SAM" id="MobiDB-lite"/>
    </source>
</evidence>
<dbReference type="GO" id="GO:0000978">
    <property type="term" value="F:RNA polymerase II cis-regulatory region sequence-specific DNA binding"/>
    <property type="evidence" value="ECO:0007669"/>
    <property type="project" value="TreeGrafter"/>
</dbReference>
<dbReference type="GO" id="GO:0005634">
    <property type="term" value="C:nucleus"/>
    <property type="evidence" value="ECO:0007669"/>
    <property type="project" value="UniProtKB-SubCell"/>
</dbReference>
<gene>
    <name evidence="8" type="ORF">HOLleu_20805</name>
</gene>
<feature type="compositionally biased region" description="Low complexity" evidence="6">
    <location>
        <begin position="316"/>
        <end position="327"/>
    </location>
</feature>
<dbReference type="FunFam" id="4.10.280.10:FF:000001">
    <property type="entry name" value="Putative transcription factor 12"/>
    <property type="match status" value="1"/>
</dbReference>
<evidence type="ECO:0000256" key="4">
    <source>
        <dbReference type="ARBA" id="ARBA00023163"/>
    </source>
</evidence>
<feature type="compositionally biased region" description="Polar residues" evidence="6">
    <location>
        <begin position="644"/>
        <end position="656"/>
    </location>
</feature>
<evidence type="ECO:0000256" key="2">
    <source>
        <dbReference type="ARBA" id="ARBA00023015"/>
    </source>
</evidence>
<feature type="compositionally biased region" description="Low complexity" evidence="6">
    <location>
        <begin position="22"/>
        <end position="41"/>
    </location>
</feature>
<evidence type="ECO:0000313" key="8">
    <source>
        <dbReference type="EMBL" id="KAJ8036743.1"/>
    </source>
</evidence>
<proteinExistence type="predicted"/>
<dbReference type="InterPro" id="IPR011598">
    <property type="entry name" value="bHLH_dom"/>
</dbReference>
<feature type="compositionally biased region" description="Polar residues" evidence="6">
    <location>
        <begin position="716"/>
        <end position="730"/>
    </location>
</feature>
<evidence type="ECO:0000313" key="9">
    <source>
        <dbReference type="Proteomes" id="UP001152320"/>
    </source>
</evidence>
<dbReference type="OrthoDB" id="10034090at2759"/>
<sequence>MQGDKELNDLLDFSAMFSPPTGLNSSKNGSLSSHGRSHPSSEAYKQGMASAQADTWNHHRPSYNSASYNDRGSAFSELQSSYYNQSETLIGKSKELYSSYPSMSRDPSHLAQVAMGNLNNEMSITSPHHSLSPQQKSYMRRRPSDNSVAGSQIKRRKQLSVHMYPPGSGEDYSEMGYSSSKRPGLYHHPEYFDGSSDPWSSNGMAPSPGYPSSMAYTPSPEAYNQNEHVPYGSNPDARSLPMSAATYRPGQAVSSSYSSTPPVNGSEPALAATRSGGGGSGGAQTGDVMRKALASVKEGRKSNLGPLQIYSTDHTNSNYPSNPSTPVSSPPPMSGPWPRSSNQTSPGPYMESPLTSLHNGMIQRLDDAINVLRNHAEGEPVMVPEDMIPGHMAQSNHSTVSGSIAPGYPPGDPYGGGMDPRMTGVTERGSAGGVVGGPHDTSQLHPNYSGVPVVDGSSVHDPSGETKVGGRTAKGSSKKSKSSISSTKQVRSPEDNSSLSDPEEKQKRDPEKATDRKAAGGKKKRYSSEDDMLSPEERHIKEKDRRHANNARERIRVRDINEAFKELGRMTMLHMKSDKAQTKLGILHQAVSVITTLEQQVRERNLNPKAACLKRREEEKVEDLANRSGGGAQPPQTDPLGRNRSLQSAGMGQPSQPHMGYGRPMYDPMNQTGHQTTLPLGPNHPGMPVDASQTPLSATSHSQTTLGPDHSKQHMGGTSDSMKASSQQMEPLTPEDTSDAIAVQ</sequence>